<proteinExistence type="predicted"/>
<sequence>MTQHSTFWPTITWGRSEKPRAPTYDKILQQINCRTIRCISLDFPAPSNPAVLTLLILKIFKGNTTESSHNGEIREEIYRSLLTAQFGA</sequence>
<dbReference type="EMBL" id="CP019454">
    <property type="protein sequence ID" value="AUW94638.1"/>
    <property type="molecule type" value="Genomic_DNA"/>
</dbReference>
<evidence type="ECO:0000313" key="1">
    <source>
        <dbReference type="EMBL" id="AUW94638.1"/>
    </source>
</evidence>
<name>A0ABN5H5D0_9FIRM</name>
<reference evidence="1 2" key="1">
    <citation type="journal article" date="2019" name="Sci. Rep.">
        <title>Sulfobacillus thermotolerans: new insights into resistance and metabolic capacities of acidophilic chemolithotrophs.</title>
        <authorList>
            <person name="Panyushkina A.E."/>
            <person name="Babenko V.V."/>
            <person name="Nikitina A.S."/>
            <person name="Selezneva O.V."/>
            <person name="Tsaplina I.A."/>
            <person name="Letarova M.A."/>
            <person name="Kostryukova E.S."/>
            <person name="Letarov A.V."/>
        </authorList>
    </citation>
    <scope>NUCLEOTIDE SEQUENCE [LARGE SCALE GENOMIC DNA]</scope>
    <source>
        <strain evidence="1 2">Kr1</strain>
    </source>
</reference>
<accession>A0ABN5H5D0</accession>
<keyword evidence="2" id="KW-1185">Reference proteome</keyword>
<evidence type="ECO:0000313" key="2">
    <source>
        <dbReference type="Proteomes" id="UP000325292"/>
    </source>
</evidence>
<protein>
    <submittedName>
        <fullName evidence="1">Uncharacterized protein</fullName>
    </submittedName>
</protein>
<gene>
    <name evidence="1" type="ORF">BXT84_12370</name>
</gene>
<organism evidence="1 2">
    <name type="scientific">Sulfobacillus thermotolerans</name>
    <dbReference type="NCBI Taxonomy" id="338644"/>
    <lineage>
        <taxon>Bacteria</taxon>
        <taxon>Bacillati</taxon>
        <taxon>Bacillota</taxon>
        <taxon>Clostridia</taxon>
        <taxon>Eubacteriales</taxon>
        <taxon>Clostridiales Family XVII. Incertae Sedis</taxon>
        <taxon>Sulfobacillus</taxon>
    </lineage>
</organism>
<dbReference type="Proteomes" id="UP000325292">
    <property type="component" value="Chromosome"/>
</dbReference>